<evidence type="ECO:0000256" key="1">
    <source>
        <dbReference type="SAM" id="Phobius"/>
    </source>
</evidence>
<keyword evidence="1" id="KW-0812">Transmembrane</keyword>
<feature type="transmembrane region" description="Helical" evidence="1">
    <location>
        <begin position="146"/>
        <end position="164"/>
    </location>
</feature>
<organism evidence="2">
    <name type="scientific">Chaetoceros debilis</name>
    <dbReference type="NCBI Taxonomy" id="122233"/>
    <lineage>
        <taxon>Eukaryota</taxon>
        <taxon>Sar</taxon>
        <taxon>Stramenopiles</taxon>
        <taxon>Ochrophyta</taxon>
        <taxon>Bacillariophyta</taxon>
        <taxon>Coscinodiscophyceae</taxon>
        <taxon>Chaetocerotophycidae</taxon>
        <taxon>Chaetocerotales</taxon>
        <taxon>Chaetocerotaceae</taxon>
        <taxon>Chaetoceros</taxon>
    </lineage>
</organism>
<dbReference type="EMBL" id="HBIO01003859">
    <property type="protein sequence ID" value="CAE0457807.1"/>
    <property type="molecule type" value="Transcribed_RNA"/>
</dbReference>
<dbReference type="AlphaFoldDB" id="A0A7S3PWC7"/>
<protein>
    <submittedName>
        <fullName evidence="2">Uncharacterized protein</fullName>
    </submittedName>
</protein>
<feature type="transmembrane region" description="Helical" evidence="1">
    <location>
        <begin position="20"/>
        <end position="40"/>
    </location>
</feature>
<evidence type="ECO:0000313" key="2">
    <source>
        <dbReference type="EMBL" id="CAE0457807.1"/>
    </source>
</evidence>
<proteinExistence type="predicted"/>
<reference evidence="2" key="1">
    <citation type="submission" date="2021-01" db="EMBL/GenBank/DDBJ databases">
        <authorList>
            <person name="Corre E."/>
            <person name="Pelletier E."/>
            <person name="Niang G."/>
            <person name="Scheremetjew M."/>
            <person name="Finn R."/>
            <person name="Kale V."/>
            <person name="Holt S."/>
            <person name="Cochrane G."/>
            <person name="Meng A."/>
            <person name="Brown T."/>
            <person name="Cohen L."/>
        </authorList>
    </citation>
    <scope>NUCLEOTIDE SEQUENCE</scope>
    <source>
        <strain evidence="2">MM31A-1</strain>
    </source>
</reference>
<keyword evidence="1" id="KW-0472">Membrane</keyword>
<accession>A0A7S3PWC7</accession>
<keyword evidence="1" id="KW-1133">Transmembrane helix</keyword>
<sequence>MLGEVIEASTDKENTKLDAYNALSVVCALIFGFATSILHNDLQAYDGIIVGDGNGDENRAAHVAIVLGSIATGASMLSSLEFVMELYHGKKLLHKYGVQSHQAFSSNPSNKLNKKISRICLTLSLCCLLGQIIARCFASNHLPREVAYVTAGILASFFLATIVMQTSDSFLVDKIIKEENVRNC</sequence>
<name>A0A7S3PWC7_9STRA</name>
<gene>
    <name evidence="2" type="ORF">CDEB00056_LOCUS2648</name>
</gene>
<feature type="transmembrane region" description="Helical" evidence="1">
    <location>
        <begin position="60"/>
        <end position="83"/>
    </location>
</feature>